<feature type="domain" description="Prolow-density lipoprotein receptor-related protein 1-like beta-propeller" evidence="1">
    <location>
        <begin position="403"/>
        <end position="501"/>
    </location>
</feature>
<dbReference type="InterPro" id="IPR032485">
    <property type="entry name" value="LRP1-like_beta_prop"/>
</dbReference>
<reference evidence="2 3" key="2">
    <citation type="journal article" date="2013" name="Genome Announc.">
        <title>Genome Sequence of Growth-Improving Paenibacillus mucilaginosus Strain KNP414.</title>
        <authorList>
            <person name="Lu J.J."/>
            <person name="Wang J.F."/>
            <person name="Hu X.F."/>
        </authorList>
    </citation>
    <scope>NUCLEOTIDE SEQUENCE [LARGE SCALE GENOMIC DNA]</scope>
    <source>
        <strain evidence="2 3">KNP414</strain>
    </source>
</reference>
<dbReference type="Pfam" id="PF16472">
    <property type="entry name" value="DUF5050"/>
    <property type="match status" value="1"/>
</dbReference>
<protein>
    <recommendedName>
        <fullName evidence="1">Prolow-density lipoprotein receptor-related protein 1-like beta-propeller domain-containing protein</fullName>
    </recommendedName>
</protein>
<dbReference type="PATRIC" id="fig|1036673.3.peg.4630"/>
<reference evidence="3" key="1">
    <citation type="submission" date="2011-06" db="EMBL/GenBank/DDBJ databases">
        <title>Complete genome sequence of Paenibacillus mucilaginosus KNP414.</title>
        <authorList>
            <person name="Wang J."/>
            <person name="Hu S."/>
            <person name="Hu X."/>
            <person name="Zhang B."/>
            <person name="Dong D."/>
            <person name="Zhang S."/>
            <person name="Zhao K."/>
            <person name="Wu D."/>
        </authorList>
    </citation>
    <scope>NUCLEOTIDE SEQUENCE [LARGE SCALE GENOMIC DNA]</scope>
    <source>
        <strain evidence="3">KNP414</strain>
    </source>
</reference>
<accession>F8FLH3</accession>
<sequence>MHRRFFFSELRILPMPKQKLRRLRLKYSEIRRKERDQVKHKMAMTAAAAVLGLSLAGFPGKGWAADPHVTVTLPKFTVKFNGSEVKSEFRQYPLLVYKDITYVPMTWYDSRLLGLETGWSAQKGLSIGKGNVTSSYAPYASDTRSRASARAAVPSFPVTINGKAVDNAKEAYPLLLFNNITYFPLTWKFAHDEFGWDYRWDAAAGLSITSDNPQVKVLNLPASAGEQEVAFFQGYYYYTELKEKYYHIYRSPETDLKAREPVYSYEADTGYGNNKSLRFRVVNDELHFSYHRGGAIMGSDVYGKVGPDGKGGVEQQGYLDYRETPSGTLVISHGVPPHSGGLYLMPQGEQRTYDHAIGDPKLYYGWHISADDGGRSYSGDSSTTVIGDEVYVKASPDPDQPDRLNRIYRVNLKTNKTVRVVDADVQSFKIIDNKLYYVKSGDQLLYSAQLDGSGEQKRSDQRVRTFEIVDGQLFYTSPGANDTVKLYKAESSGADELVLGDGIVSVQFLNGSMLCKLAAGGDYGLKILDGNGELRLAVADPVAGAWAYGDRLLFISAAGGEIKELKLP</sequence>
<dbReference type="SUPFAM" id="SSF69304">
    <property type="entry name" value="Tricorn protease N-terminal domain"/>
    <property type="match status" value="1"/>
</dbReference>
<dbReference type="Proteomes" id="UP000006620">
    <property type="component" value="Chromosome"/>
</dbReference>
<dbReference type="KEGG" id="pms:KNP414_05016"/>
<evidence type="ECO:0000313" key="2">
    <source>
        <dbReference type="EMBL" id="AEI43541.1"/>
    </source>
</evidence>
<evidence type="ECO:0000259" key="1">
    <source>
        <dbReference type="Pfam" id="PF16472"/>
    </source>
</evidence>
<proteinExistence type="predicted"/>
<gene>
    <name evidence="2" type="ordered locus">KNP414_05016</name>
</gene>
<name>F8FLH3_PAEMK</name>
<dbReference type="AlphaFoldDB" id="F8FLH3"/>
<dbReference type="EMBL" id="CP002869">
    <property type="protein sequence ID" value="AEI43541.1"/>
    <property type="molecule type" value="Genomic_DNA"/>
</dbReference>
<evidence type="ECO:0000313" key="3">
    <source>
        <dbReference type="Proteomes" id="UP000006620"/>
    </source>
</evidence>
<organism evidence="2 3">
    <name type="scientific">Paenibacillus mucilaginosus (strain KNP414)</name>
    <dbReference type="NCBI Taxonomy" id="1036673"/>
    <lineage>
        <taxon>Bacteria</taxon>
        <taxon>Bacillati</taxon>
        <taxon>Bacillota</taxon>
        <taxon>Bacilli</taxon>
        <taxon>Bacillales</taxon>
        <taxon>Paenibacillaceae</taxon>
        <taxon>Paenibacillus</taxon>
    </lineage>
</organism>
<dbReference type="HOGENOM" id="CLU_040775_0_0_9"/>